<dbReference type="Proteomes" id="UP000236173">
    <property type="component" value="Unassembled WGS sequence"/>
</dbReference>
<feature type="region of interest" description="Disordered" evidence="1">
    <location>
        <begin position="115"/>
        <end position="140"/>
    </location>
</feature>
<accession>A0A2H5X8J6</accession>
<evidence type="ECO:0000256" key="1">
    <source>
        <dbReference type="SAM" id="MobiDB-lite"/>
    </source>
</evidence>
<reference evidence="3" key="1">
    <citation type="submission" date="2017-09" db="EMBL/GenBank/DDBJ databases">
        <title>Metaegenomics of thermophilic ammonia-oxidizing enrichment culture.</title>
        <authorList>
            <person name="Kato S."/>
            <person name="Suzuki K."/>
        </authorList>
    </citation>
    <scope>NUCLEOTIDE SEQUENCE [LARGE SCALE GENOMIC DNA]</scope>
</reference>
<feature type="compositionally biased region" description="Pro residues" evidence="1">
    <location>
        <begin position="121"/>
        <end position="131"/>
    </location>
</feature>
<evidence type="ECO:0000313" key="3">
    <source>
        <dbReference type="Proteomes" id="UP000236173"/>
    </source>
</evidence>
<dbReference type="AlphaFoldDB" id="A0A2H5X8J6"/>
<dbReference type="EMBL" id="BEHT01000001">
    <property type="protein sequence ID" value="GBC97520.1"/>
    <property type="molecule type" value="Genomic_DNA"/>
</dbReference>
<proteinExistence type="predicted"/>
<evidence type="ECO:0000313" key="2">
    <source>
        <dbReference type="EMBL" id="GBC97520.1"/>
    </source>
</evidence>
<comment type="caution">
    <text evidence="2">The sequence shown here is derived from an EMBL/GenBank/DDBJ whole genome shotgun (WGS) entry which is preliminary data.</text>
</comment>
<name>A0A2H5X8J6_9BACT</name>
<sequence>MSQRQADWREWLGRCVWFALVLGLTARLGDEVRVYAALRAQRHHMAQTVAVLRHRVRLLENKLRYLHTPDGVQFVRRLQGVAPANERLFIFPDGLPLPADIVDLLPGGLEEWHNNATAGSPVPPRSLPPHLVPHASPTGR</sequence>
<protein>
    <submittedName>
        <fullName evidence="2">Uncharacterized protein</fullName>
    </submittedName>
</protein>
<organism evidence="2 3">
    <name type="scientific">Candidatus Fervidibacter japonicus</name>
    <dbReference type="NCBI Taxonomy" id="2035412"/>
    <lineage>
        <taxon>Bacteria</taxon>
        <taxon>Candidatus Fervidibacterota</taxon>
        <taxon>Candidatus Fervidibacter</taxon>
    </lineage>
</organism>
<gene>
    <name evidence="2" type="ORF">HRbin17_00007</name>
</gene>